<dbReference type="Pfam" id="PF09339">
    <property type="entry name" value="HTH_IclR"/>
    <property type="match status" value="1"/>
</dbReference>
<dbReference type="SMART" id="SM00346">
    <property type="entry name" value="HTH_ICLR"/>
    <property type="match status" value="1"/>
</dbReference>
<dbReference type="SUPFAM" id="SSF55781">
    <property type="entry name" value="GAF domain-like"/>
    <property type="match status" value="1"/>
</dbReference>
<dbReference type="InterPro" id="IPR036390">
    <property type="entry name" value="WH_DNA-bd_sf"/>
</dbReference>
<gene>
    <name evidence="9" type="ORF">C8046_03840</name>
</gene>
<evidence type="ECO:0000256" key="3">
    <source>
        <dbReference type="ARBA" id="ARBA00023125"/>
    </source>
</evidence>
<dbReference type="OrthoDB" id="9000968at2"/>
<feature type="domain" description="IclR-ED" evidence="8">
    <location>
        <begin position="70"/>
        <end position="248"/>
    </location>
</feature>
<evidence type="ECO:0000256" key="6">
    <source>
        <dbReference type="ARBA" id="ARBA00070406"/>
    </source>
</evidence>
<dbReference type="GO" id="GO:0006071">
    <property type="term" value="P:glycerol metabolic process"/>
    <property type="evidence" value="ECO:0007669"/>
    <property type="project" value="UniProtKB-KW"/>
</dbReference>
<dbReference type="RefSeq" id="WP_109228326.1">
    <property type="nucleotide sequence ID" value="NZ_PYHR01000002.1"/>
</dbReference>
<dbReference type="AlphaFoldDB" id="A0A2U1ZSP1"/>
<keyword evidence="2" id="KW-0805">Transcription regulation</keyword>
<dbReference type="InterPro" id="IPR050707">
    <property type="entry name" value="HTH_MetabolicPath_Reg"/>
</dbReference>
<dbReference type="Pfam" id="PF01614">
    <property type="entry name" value="IclR_C"/>
    <property type="match status" value="1"/>
</dbReference>
<evidence type="ECO:0000256" key="5">
    <source>
        <dbReference type="ARBA" id="ARBA00058938"/>
    </source>
</evidence>
<name>A0A2U1ZSP1_9MICO</name>
<dbReference type="PROSITE" id="PS51077">
    <property type="entry name" value="HTH_ICLR"/>
    <property type="match status" value="1"/>
</dbReference>
<dbReference type="EMBL" id="PYHR01000002">
    <property type="protein sequence ID" value="PWD49942.1"/>
    <property type="molecule type" value="Genomic_DNA"/>
</dbReference>
<dbReference type="InterPro" id="IPR005471">
    <property type="entry name" value="Tscrpt_reg_IclR_N"/>
</dbReference>
<sequence length="251" mass="26037">MTTSPVESIDRALLVLVALAEAGPDGASLATLADRVGVHKTTLHRALAALSFRGFVSQDPASGVYRLGPAGLTLGDGYLGGDNLAVVLHPALVALSREVDELVHLGVLVGAQIVYLDKVEPQRPVRVWSAVGRRMPAATTALGRALLLDRVGTRAALAPYLEPGTTEAVADRAWSVISGAAATGFVHECEENEPGIACVAVPLVRGGATVAAVSVTAPRERFDDERLAEVARAMRTVLPALLPPGVGVRPV</sequence>
<dbReference type="GO" id="GO:0003700">
    <property type="term" value="F:DNA-binding transcription factor activity"/>
    <property type="evidence" value="ECO:0007669"/>
    <property type="project" value="TreeGrafter"/>
</dbReference>
<dbReference type="FunFam" id="1.10.10.10:FF:000056">
    <property type="entry name" value="IclR family transcriptional regulator"/>
    <property type="match status" value="1"/>
</dbReference>
<accession>A0A2U1ZSP1</accession>
<dbReference type="InterPro" id="IPR029016">
    <property type="entry name" value="GAF-like_dom_sf"/>
</dbReference>
<reference evidence="9 10" key="1">
    <citation type="submission" date="2018-03" db="EMBL/GenBank/DDBJ databases">
        <title>Genome assembly of novel Miniimonas species PCH200.</title>
        <authorList>
            <person name="Thakur V."/>
            <person name="Kumar V."/>
            <person name="Singh D."/>
        </authorList>
    </citation>
    <scope>NUCLEOTIDE SEQUENCE [LARGE SCALE GENOMIC DNA]</scope>
    <source>
        <strain evidence="9 10">PCH200</strain>
    </source>
</reference>
<evidence type="ECO:0000313" key="9">
    <source>
        <dbReference type="EMBL" id="PWD49942.1"/>
    </source>
</evidence>
<dbReference type="InterPro" id="IPR036388">
    <property type="entry name" value="WH-like_DNA-bd_sf"/>
</dbReference>
<keyword evidence="4" id="KW-0804">Transcription</keyword>
<organism evidence="9 10">
    <name type="scientific">Serinibacter arcticus</name>
    <dbReference type="NCBI Taxonomy" id="1655435"/>
    <lineage>
        <taxon>Bacteria</taxon>
        <taxon>Bacillati</taxon>
        <taxon>Actinomycetota</taxon>
        <taxon>Actinomycetes</taxon>
        <taxon>Micrococcales</taxon>
        <taxon>Beutenbergiaceae</taxon>
        <taxon>Serinibacter</taxon>
    </lineage>
</organism>
<evidence type="ECO:0000256" key="4">
    <source>
        <dbReference type="ARBA" id="ARBA00023163"/>
    </source>
</evidence>
<dbReference type="InterPro" id="IPR014757">
    <property type="entry name" value="Tscrpt_reg_IclR_C"/>
</dbReference>
<dbReference type="GO" id="GO:0045892">
    <property type="term" value="P:negative regulation of DNA-templated transcription"/>
    <property type="evidence" value="ECO:0007669"/>
    <property type="project" value="TreeGrafter"/>
</dbReference>
<dbReference type="PANTHER" id="PTHR30136">
    <property type="entry name" value="HELIX-TURN-HELIX TRANSCRIPTIONAL REGULATOR, ICLR FAMILY"/>
    <property type="match status" value="1"/>
</dbReference>
<keyword evidence="10" id="KW-1185">Reference proteome</keyword>
<dbReference type="Gene3D" id="1.10.10.10">
    <property type="entry name" value="Winged helix-like DNA-binding domain superfamily/Winged helix DNA-binding domain"/>
    <property type="match status" value="1"/>
</dbReference>
<dbReference type="GO" id="GO:0003677">
    <property type="term" value="F:DNA binding"/>
    <property type="evidence" value="ECO:0007669"/>
    <property type="project" value="UniProtKB-KW"/>
</dbReference>
<proteinExistence type="predicted"/>
<keyword evidence="1" id="KW-0319">Glycerol metabolism</keyword>
<dbReference type="PANTHER" id="PTHR30136:SF35">
    <property type="entry name" value="HTH-TYPE TRANSCRIPTIONAL REGULATOR RV1719"/>
    <property type="match status" value="1"/>
</dbReference>
<evidence type="ECO:0000259" key="7">
    <source>
        <dbReference type="PROSITE" id="PS51077"/>
    </source>
</evidence>
<evidence type="ECO:0000313" key="10">
    <source>
        <dbReference type="Proteomes" id="UP000245166"/>
    </source>
</evidence>
<evidence type="ECO:0000259" key="8">
    <source>
        <dbReference type="PROSITE" id="PS51078"/>
    </source>
</evidence>
<comment type="caution">
    <text evidence="9">The sequence shown here is derived from an EMBL/GenBank/DDBJ whole genome shotgun (WGS) entry which is preliminary data.</text>
</comment>
<protein>
    <recommendedName>
        <fullName evidence="6">Glycerol operon regulatory protein</fullName>
    </recommendedName>
</protein>
<comment type="function">
    <text evidence="5">May be an activator protein for the gylABX operon.</text>
</comment>
<dbReference type="SUPFAM" id="SSF46785">
    <property type="entry name" value="Winged helix' DNA-binding domain"/>
    <property type="match status" value="1"/>
</dbReference>
<keyword evidence="3" id="KW-0238">DNA-binding</keyword>
<dbReference type="Gene3D" id="3.30.450.40">
    <property type="match status" value="1"/>
</dbReference>
<evidence type="ECO:0000256" key="1">
    <source>
        <dbReference type="ARBA" id="ARBA00022798"/>
    </source>
</evidence>
<evidence type="ECO:0000256" key="2">
    <source>
        <dbReference type="ARBA" id="ARBA00023015"/>
    </source>
</evidence>
<feature type="domain" description="HTH iclR-type" evidence="7">
    <location>
        <begin position="6"/>
        <end position="69"/>
    </location>
</feature>
<dbReference type="PROSITE" id="PS51078">
    <property type="entry name" value="ICLR_ED"/>
    <property type="match status" value="1"/>
</dbReference>
<dbReference type="Proteomes" id="UP000245166">
    <property type="component" value="Unassembled WGS sequence"/>
</dbReference>